<dbReference type="EMBL" id="JBHUFV010000080">
    <property type="protein sequence ID" value="MFD1939294.1"/>
    <property type="molecule type" value="Genomic_DNA"/>
</dbReference>
<dbReference type="InterPro" id="IPR000845">
    <property type="entry name" value="Nucleoside_phosphorylase_d"/>
</dbReference>
<dbReference type="PANTHER" id="PTHR46832">
    <property type="entry name" value="5'-METHYLTHIOADENOSINE/S-ADENOSYLHOMOCYSTEINE NUCLEOSIDASE"/>
    <property type="match status" value="1"/>
</dbReference>
<evidence type="ECO:0000313" key="4">
    <source>
        <dbReference type="Proteomes" id="UP001597368"/>
    </source>
</evidence>
<dbReference type="Proteomes" id="UP001597368">
    <property type="component" value="Unassembled WGS sequence"/>
</dbReference>
<sequence length="296" mass="31644">MSGNSGIANYGGRMEISQSAVGHGASVTVSADPENPPQHASHADVGVITITPEEANAVRNILGLRPTRNGDLPFYEGTVHIRDTTIRIAAFRALSQGQRSAVMAFDHLRRHYNPAVIVLTGIGGGIHAKAAVGDVVVATRVVYYDLRKETPYGTRRRGEEREAPSAVGHAVNSFFTDHGEPATFQAAHDNGDTRDFLVRTGPIGSGETVIADAESEIVRYLKAYNDKVLAVEMEAGGLTQAFHEQDGPQAVRGWVVVRGISDDASESKNDACRDIAARHAATVLRSLLPYLPVCGP</sequence>
<evidence type="ECO:0000313" key="3">
    <source>
        <dbReference type="EMBL" id="MFD1939294.1"/>
    </source>
</evidence>
<organism evidence="3 4">
    <name type="scientific">Nonomuraea mangrovi</name>
    <dbReference type="NCBI Taxonomy" id="2316207"/>
    <lineage>
        <taxon>Bacteria</taxon>
        <taxon>Bacillati</taxon>
        <taxon>Actinomycetota</taxon>
        <taxon>Actinomycetes</taxon>
        <taxon>Streptosporangiales</taxon>
        <taxon>Streptosporangiaceae</taxon>
        <taxon>Nonomuraea</taxon>
    </lineage>
</organism>
<evidence type="ECO:0000259" key="2">
    <source>
        <dbReference type="Pfam" id="PF01048"/>
    </source>
</evidence>
<dbReference type="CDD" id="cd09008">
    <property type="entry name" value="MTAN"/>
    <property type="match status" value="1"/>
</dbReference>
<dbReference type="PANTHER" id="PTHR46832:SF1">
    <property type="entry name" value="5'-METHYLTHIOADENOSINE_S-ADENOSYLHOMOCYSTEINE NUCLEOSIDASE"/>
    <property type="match status" value="1"/>
</dbReference>
<dbReference type="Gene3D" id="3.40.50.1580">
    <property type="entry name" value="Nucleoside phosphorylase domain"/>
    <property type="match status" value="1"/>
</dbReference>
<protein>
    <recommendedName>
        <fullName evidence="2">Nucleoside phosphorylase domain-containing protein</fullName>
    </recommendedName>
</protein>
<proteinExistence type="predicted"/>
<dbReference type="Pfam" id="PF01048">
    <property type="entry name" value="PNP_UDP_1"/>
    <property type="match status" value="1"/>
</dbReference>
<accession>A0ABW4TDA6</accession>
<gene>
    <name evidence="3" type="ORF">ACFSKW_48320</name>
</gene>
<dbReference type="RefSeq" id="WP_379581432.1">
    <property type="nucleotide sequence ID" value="NZ_JBHUFV010000080.1"/>
</dbReference>
<comment type="caution">
    <text evidence="3">The sequence shown here is derived from an EMBL/GenBank/DDBJ whole genome shotgun (WGS) entry which is preliminary data.</text>
</comment>
<dbReference type="SUPFAM" id="SSF53167">
    <property type="entry name" value="Purine and uridine phosphorylases"/>
    <property type="match status" value="1"/>
</dbReference>
<keyword evidence="4" id="KW-1185">Reference proteome</keyword>
<feature type="domain" description="Nucleoside phosphorylase" evidence="2">
    <location>
        <begin position="45"/>
        <end position="288"/>
    </location>
</feature>
<dbReference type="InterPro" id="IPR035994">
    <property type="entry name" value="Nucleoside_phosphorylase_sf"/>
</dbReference>
<evidence type="ECO:0000256" key="1">
    <source>
        <dbReference type="SAM" id="MobiDB-lite"/>
    </source>
</evidence>
<reference evidence="4" key="1">
    <citation type="journal article" date="2019" name="Int. J. Syst. Evol. Microbiol.">
        <title>The Global Catalogue of Microorganisms (GCM) 10K type strain sequencing project: providing services to taxonomists for standard genome sequencing and annotation.</title>
        <authorList>
            <consortium name="The Broad Institute Genomics Platform"/>
            <consortium name="The Broad Institute Genome Sequencing Center for Infectious Disease"/>
            <person name="Wu L."/>
            <person name="Ma J."/>
        </authorList>
    </citation>
    <scope>NUCLEOTIDE SEQUENCE [LARGE SCALE GENOMIC DNA]</scope>
    <source>
        <strain evidence="4">ICMP 6774ER</strain>
    </source>
</reference>
<name>A0ABW4TDA6_9ACTN</name>
<feature type="region of interest" description="Disordered" evidence="1">
    <location>
        <begin position="21"/>
        <end position="41"/>
    </location>
</feature>